<reference evidence="2 3" key="1">
    <citation type="submission" date="2024-09" db="EMBL/GenBank/DDBJ databases">
        <authorList>
            <person name="Sun Q."/>
            <person name="Mori K."/>
        </authorList>
    </citation>
    <scope>NUCLEOTIDE SEQUENCE [LARGE SCALE GENOMIC DNA]</scope>
    <source>
        <strain evidence="2 3">TBRC 4575</strain>
    </source>
</reference>
<keyword evidence="1" id="KW-0472">Membrane</keyword>
<dbReference type="EMBL" id="JBHLUK010000075">
    <property type="protein sequence ID" value="MFC0424867.1"/>
    <property type="molecule type" value="Genomic_DNA"/>
</dbReference>
<evidence type="ECO:0000313" key="2">
    <source>
        <dbReference type="EMBL" id="MFC0424867.1"/>
    </source>
</evidence>
<dbReference type="RefSeq" id="WP_137644219.1">
    <property type="nucleotide sequence ID" value="NZ_BAABRM010000006.1"/>
</dbReference>
<gene>
    <name evidence="2" type="ORF">ACFFGS_12095</name>
</gene>
<evidence type="ECO:0000313" key="3">
    <source>
        <dbReference type="Proteomes" id="UP001589855"/>
    </source>
</evidence>
<keyword evidence="1" id="KW-1133">Transmembrane helix</keyword>
<evidence type="ECO:0000256" key="1">
    <source>
        <dbReference type="SAM" id="Phobius"/>
    </source>
</evidence>
<sequence>MRWQLSLISGVFWLLGPLLTTVRADVQTGHYQLVVETAGRGSGTPAAPGPLNGVLPQLNAAQQWWLLLLGLVGFTLLIFLTIICWRHRQTIKEQPK</sequence>
<feature type="transmembrane region" description="Helical" evidence="1">
    <location>
        <begin position="64"/>
        <end position="85"/>
    </location>
</feature>
<name>A0ABV6K6Q0_9LACO</name>
<protein>
    <submittedName>
        <fullName evidence="2">Cell surface protein</fullName>
    </submittedName>
</protein>
<comment type="caution">
    <text evidence="2">The sequence shown here is derived from an EMBL/GenBank/DDBJ whole genome shotgun (WGS) entry which is preliminary data.</text>
</comment>
<dbReference type="Proteomes" id="UP001589855">
    <property type="component" value="Unassembled WGS sequence"/>
</dbReference>
<accession>A0ABV6K6Q0</accession>
<organism evidence="2 3">
    <name type="scientific">Lactiplantibacillus plajomi</name>
    <dbReference type="NCBI Taxonomy" id="1457217"/>
    <lineage>
        <taxon>Bacteria</taxon>
        <taxon>Bacillati</taxon>
        <taxon>Bacillota</taxon>
        <taxon>Bacilli</taxon>
        <taxon>Lactobacillales</taxon>
        <taxon>Lactobacillaceae</taxon>
        <taxon>Lactiplantibacillus</taxon>
    </lineage>
</organism>
<keyword evidence="3" id="KW-1185">Reference proteome</keyword>
<proteinExistence type="predicted"/>
<keyword evidence="1" id="KW-0812">Transmembrane</keyword>